<keyword evidence="9 18" id="KW-0812">Transmembrane</keyword>
<proteinExistence type="inferred from homology"/>
<dbReference type="Pfam" id="PF05915">
    <property type="entry name" value="TMEM_230_134"/>
    <property type="match status" value="1"/>
</dbReference>
<dbReference type="GO" id="GO:0005769">
    <property type="term" value="C:early endosome"/>
    <property type="evidence" value="ECO:0007669"/>
    <property type="project" value="UniProtKB-SubCell"/>
</dbReference>
<evidence type="ECO:0000256" key="17">
    <source>
        <dbReference type="ARBA" id="ARBA00024088"/>
    </source>
</evidence>
<evidence type="ECO:0000256" key="1">
    <source>
        <dbReference type="ARBA" id="ARBA00004141"/>
    </source>
</evidence>
<comment type="caution">
    <text evidence="19">The sequence shown here is derived from an EMBL/GenBank/DDBJ whole genome shotgun (WGS) entry which is preliminary data.</text>
</comment>
<comment type="subcellular location">
    <subcellularLocation>
        <location evidence="5">Cytoplasmic vesicle</location>
        <location evidence="5">Autophagosome</location>
    </subcellularLocation>
    <subcellularLocation>
        <location evidence="3">Cytoplasmic vesicle</location>
        <location evidence="3">Secretory vesicle</location>
        <location evidence="3">Synaptic vesicle</location>
    </subcellularLocation>
    <subcellularLocation>
        <location evidence="4">Early endosome</location>
    </subcellularLocation>
    <subcellularLocation>
        <location evidence="6">Golgi apparatus</location>
        <location evidence="6">trans-Golgi network</location>
    </subcellularLocation>
    <subcellularLocation>
        <location evidence="7">Late endosome</location>
    </subcellularLocation>
    <subcellularLocation>
        <location evidence="1">Membrane</location>
        <topology evidence="1">Multi-pass membrane protein</topology>
    </subcellularLocation>
    <subcellularLocation>
        <location evidence="2">Recycling endosome</location>
    </subcellularLocation>
</comment>
<dbReference type="PANTHER" id="PTHR15664">
    <property type="entry name" value="C20ORF30 PROTEIN"/>
    <property type="match status" value="1"/>
</dbReference>
<dbReference type="GO" id="GO:0016020">
    <property type="term" value="C:membrane"/>
    <property type="evidence" value="ECO:0007669"/>
    <property type="project" value="UniProtKB-SubCell"/>
</dbReference>
<dbReference type="GO" id="GO:0005776">
    <property type="term" value="C:autophagosome"/>
    <property type="evidence" value="ECO:0007669"/>
    <property type="project" value="UniProtKB-SubCell"/>
</dbReference>
<feature type="transmembrane region" description="Helical" evidence="18">
    <location>
        <begin position="84"/>
        <end position="106"/>
    </location>
</feature>
<evidence type="ECO:0000256" key="9">
    <source>
        <dbReference type="ARBA" id="ARBA00022692"/>
    </source>
</evidence>
<evidence type="ECO:0000256" key="10">
    <source>
        <dbReference type="ARBA" id="ARBA00022753"/>
    </source>
</evidence>
<evidence type="ECO:0000313" key="19">
    <source>
        <dbReference type="EMBL" id="RUS34414.1"/>
    </source>
</evidence>
<evidence type="ECO:0000256" key="6">
    <source>
        <dbReference type="ARBA" id="ARBA00004601"/>
    </source>
</evidence>
<evidence type="ECO:0000256" key="11">
    <source>
        <dbReference type="ARBA" id="ARBA00022989"/>
    </source>
</evidence>
<sequence>MPKVPKIPKAKNVFKHRRRFIELHDDDNGFSNEQFERPPSEIPYKSIVLAIFLFVVGSTGIIIGALIETGYIQAADWLDRGMPFLILGLILFIPGSYHVYLAWYAWHNTPGYDFGMIPDLD</sequence>
<evidence type="ECO:0000256" key="15">
    <source>
        <dbReference type="ARBA" id="ARBA00023329"/>
    </source>
</evidence>
<reference evidence="19 20" key="1">
    <citation type="journal article" date="2018" name="New Phytol.">
        <title>Phylogenomics of Endogonaceae and evolution of mycorrhizas within Mucoromycota.</title>
        <authorList>
            <person name="Chang Y."/>
            <person name="Desiro A."/>
            <person name="Na H."/>
            <person name="Sandor L."/>
            <person name="Lipzen A."/>
            <person name="Clum A."/>
            <person name="Barry K."/>
            <person name="Grigoriev I.V."/>
            <person name="Martin F.M."/>
            <person name="Stajich J.E."/>
            <person name="Smith M.E."/>
            <person name="Bonito G."/>
            <person name="Spatafora J.W."/>
        </authorList>
    </citation>
    <scope>NUCLEOTIDE SEQUENCE [LARGE SCALE GENOMIC DNA]</scope>
    <source>
        <strain evidence="19 20">AD002</strain>
    </source>
</reference>
<evidence type="ECO:0000256" key="12">
    <source>
        <dbReference type="ARBA" id="ARBA00023018"/>
    </source>
</evidence>
<evidence type="ECO:0000256" key="13">
    <source>
        <dbReference type="ARBA" id="ARBA00023034"/>
    </source>
</evidence>
<evidence type="ECO:0000256" key="18">
    <source>
        <dbReference type="SAM" id="Phobius"/>
    </source>
</evidence>
<evidence type="ECO:0000256" key="7">
    <source>
        <dbReference type="ARBA" id="ARBA00004603"/>
    </source>
</evidence>
<name>A0A433QXF7_9FUNG</name>
<evidence type="ECO:0000256" key="16">
    <source>
        <dbReference type="ARBA" id="ARBA00024003"/>
    </source>
</evidence>
<keyword evidence="14 18" id="KW-0472">Membrane</keyword>
<dbReference type="AlphaFoldDB" id="A0A433QXF7"/>
<evidence type="ECO:0000256" key="8">
    <source>
        <dbReference type="ARBA" id="ARBA00007743"/>
    </source>
</evidence>
<protein>
    <recommendedName>
        <fullName evidence="17">Transmembrane protein 230</fullName>
    </recommendedName>
</protein>
<accession>A0A433QXF7</accession>
<keyword evidence="20" id="KW-1185">Reference proteome</keyword>
<dbReference type="Proteomes" id="UP000274822">
    <property type="component" value="Unassembled WGS sequence"/>
</dbReference>
<evidence type="ECO:0000256" key="5">
    <source>
        <dbReference type="ARBA" id="ARBA00004419"/>
    </source>
</evidence>
<keyword evidence="13" id="KW-0333">Golgi apparatus</keyword>
<comment type="similarity">
    <text evidence="8">Belongs to the TMEM134/TMEM230 family.</text>
</comment>
<evidence type="ECO:0000256" key="3">
    <source>
        <dbReference type="ARBA" id="ARBA00004234"/>
    </source>
</evidence>
<dbReference type="PANTHER" id="PTHR15664:SF6">
    <property type="entry name" value="TRANSMEMBRANE PROTEIN 230"/>
    <property type="match status" value="1"/>
</dbReference>
<dbReference type="GO" id="GO:0005794">
    <property type="term" value="C:Golgi apparatus"/>
    <property type="evidence" value="ECO:0007669"/>
    <property type="project" value="UniProtKB-SubCell"/>
</dbReference>
<evidence type="ECO:0000256" key="2">
    <source>
        <dbReference type="ARBA" id="ARBA00004172"/>
    </source>
</evidence>
<dbReference type="GO" id="GO:0005770">
    <property type="term" value="C:late endosome"/>
    <property type="evidence" value="ECO:0007669"/>
    <property type="project" value="UniProtKB-SubCell"/>
</dbReference>
<dbReference type="GO" id="GO:0055037">
    <property type="term" value="C:recycling endosome"/>
    <property type="evidence" value="ECO:0007669"/>
    <property type="project" value="UniProtKB-SubCell"/>
</dbReference>
<evidence type="ECO:0000313" key="20">
    <source>
        <dbReference type="Proteomes" id="UP000274822"/>
    </source>
</evidence>
<keyword evidence="10" id="KW-0967">Endosome</keyword>
<organism evidence="19 20">
    <name type="scientific">Jimgerdemannia flammicorona</name>
    <dbReference type="NCBI Taxonomy" id="994334"/>
    <lineage>
        <taxon>Eukaryota</taxon>
        <taxon>Fungi</taxon>
        <taxon>Fungi incertae sedis</taxon>
        <taxon>Mucoromycota</taxon>
        <taxon>Mucoromycotina</taxon>
        <taxon>Endogonomycetes</taxon>
        <taxon>Endogonales</taxon>
        <taxon>Endogonaceae</taxon>
        <taxon>Jimgerdemannia</taxon>
    </lineage>
</organism>
<evidence type="ECO:0000256" key="14">
    <source>
        <dbReference type="ARBA" id="ARBA00023136"/>
    </source>
</evidence>
<comment type="function">
    <text evidence="16">Involved in trafficking and recycling of synaptic vesicles.</text>
</comment>
<keyword evidence="11 18" id="KW-1133">Transmembrane helix</keyword>
<keyword evidence="12" id="KW-0770">Synapse</keyword>
<evidence type="ECO:0000256" key="4">
    <source>
        <dbReference type="ARBA" id="ARBA00004412"/>
    </source>
</evidence>
<keyword evidence="15" id="KW-0968">Cytoplasmic vesicle</keyword>
<dbReference type="EMBL" id="RBNJ01000510">
    <property type="protein sequence ID" value="RUS34414.1"/>
    <property type="molecule type" value="Genomic_DNA"/>
</dbReference>
<dbReference type="InterPro" id="IPR044234">
    <property type="entry name" value="TMEM230"/>
</dbReference>
<gene>
    <name evidence="19" type="ORF">BC938DRAFT_480592</name>
</gene>
<feature type="transmembrane region" description="Helical" evidence="18">
    <location>
        <begin position="47"/>
        <end position="72"/>
    </location>
</feature>
<dbReference type="InterPro" id="IPR008590">
    <property type="entry name" value="TMEM_230/134"/>
</dbReference>